<feature type="compositionally biased region" description="Basic and acidic residues" evidence="13">
    <location>
        <begin position="276"/>
        <end position="286"/>
    </location>
</feature>
<evidence type="ECO:0000313" key="16">
    <source>
        <dbReference type="EMBL" id="KZV88770.1"/>
    </source>
</evidence>
<comment type="catalytic activity">
    <reaction evidence="11">
        <text>ATP + H2O = ADP + phosphate + H(+)</text>
        <dbReference type="Rhea" id="RHEA:13065"/>
        <dbReference type="ChEBI" id="CHEBI:15377"/>
        <dbReference type="ChEBI" id="CHEBI:15378"/>
        <dbReference type="ChEBI" id="CHEBI:30616"/>
        <dbReference type="ChEBI" id="CHEBI:43474"/>
        <dbReference type="ChEBI" id="CHEBI:456216"/>
    </reaction>
    <physiologicalReaction direction="left-to-right" evidence="11">
        <dbReference type="Rhea" id="RHEA:13066"/>
    </physiologicalReaction>
</comment>
<dbReference type="Pfam" id="PF25426">
    <property type="entry name" value="AAA_lid_BCS1"/>
    <property type="match status" value="1"/>
</dbReference>
<evidence type="ECO:0000256" key="9">
    <source>
        <dbReference type="ARBA" id="ARBA00023128"/>
    </source>
</evidence>
<feature type="domain" description="BCS1 N-terminal" evidence="15">
    <location>
        <begin position="11"/>
        <end position="172"/>
    </location>
</feature>
<evidence type="ECO:0000256" key="1">
    <source>
        <dbReference type="ARBA" id="ARBA00004434"/>
    </source>
</evidence>
<evidence type="ECO:0000313" key="17">
    <source>
        <dbReference type="Proteomes" id="UP000077266"/>
    </source>
</evidence>
<dbReference type="OrthoDB" id="10251412at2759"/>
<dbReference type="GO" id="GO:0005524">
    <property type="term" value="F:ATP binding"/>
    <property type="evidence" value="ECO:0007669"/>
    <property type="project" value="UniProtKB-KW"/>
</dbReference>
<dbReference type="AlphaFoldDB" id="A0A165FCK0"/>
<feature type="region of interest" description="Disordered" evidence="13">
    <location>
        <begin position="515"/>
        <end position="534"/>
    </location>
</feature>
<feature type="domain" description="AAA+ ATPase" evidence="14">
    <location>
        <begin position="203"/>
        <end position="377"/>
    </location>
</feature>
<dbReference type="PROSITE" id="PS00674">
    <property type="entry name" value="AAA"/>
    <property type="match status" value="1"/>
</dbReference>
<evidence type="ECO:0000256" key="7">
    <source>
        <dbReference type="ARBA" id="ARBA00022840"/>
    </source>
</evidence>
<dbReference type="InterPro" id="IPR003593">
    <property type="entry name" value="AAA+_ATPase"/>
</dbReference>
<name>A0A165FCK0_EXIGL</name>
<keyword evidence="7 12" id="KW-0067">ATP-binding</keyword>
<evidence type="ECO:0000256" key="4">
    <source>
        <dbReference type="ARBA" id="ARBA00022741"/>
    </source>
</evidence>
<dbReference type="GO" id="GO:0005743">
    <property type="term" value="C:mitochondrial inner membrane"/>
    <property type="evidence" value="ECO:0007669"/>
    <property type="project" value="UniProtKB-SubCell"/>
</dbReference>
<dbReference type="InterPro" id="IPR050747">
    <property type="entry name" value="Mitochondrial_chaperone_BCS1"/>
</dbReference>
<keyword evidence="9" id="KW-0496">Mitochondrion</keyword>
<dbReference type="EMBL" id="KV426090">
    <property type="protein sequence ID" value="KZV88770.1"/>
    <property type="molecule type" value="Genomic_DNA"/>
</dbReference>
<feature type="compositionally biased region" description="Polar residues" evidence="13">
    <location>
        <begin position="289"/>
        <end position="299"/>
    </location>
</feature>
<dbReference type="InterPro" id="IPR003959">
    <property type="entry name" value="ATPase_AAA_core"/>
</dbReference>
<comment type="subcellular location">
    <subcellularLocation>
        <location evidence="1">Mitochondrion inner membrane</location>
        <topology evidence="1">Single-pass membrane protein</topology>
    </subcellularLocation>
</comment>
<organism evidence="16 17">
    <name type="scientific">Exidia glandulosa HHB12029</name>
    <dbReference type="NCBI Taxonomy" id="1314781"/>
    <lineage>
        <taxon>Eukaryota</taxon>
        <taxon>Fungi</taxon>
        <taxon>Dikarya</taxon>
        <taxon>Basidiomycota</taxon>
        <taxon>Agaricomycotina</taxon>
        <taxon>Agaricomycetes</taxon>
        <taxon>Auriculariales</taxon>
        <taxon>Exidiaceae</taxon>
        <taxon>Exidia</taxon>
    </lineage>
</organism>
<keyword evidence="8" id="KW-1133">Transmembrane helix</keyword>
<dbReference type="Pfam" id="PF00004">
    <property type="entry name" value="AAA"/>
    <property type="match status" value="2"/>
</dbReference>
<evidence type="ECO:0000256" key="11">
    <source>
        <dbReference type="ARBA" id="ARBA00048778"/>
    </source>
</evidence>
<evidence type="ECO:0000256" key="5">
    <source>
        <dbReference type="ARBA" id="ARBA00022792"/>
    </source>
</evidence>
<dbReference type="GO" id="GO:0016887">
    <property type="term" value="F:ATP hydrolysis activity"/>
    <property type="evidence" value="ECO:0007669"/>
    <property type="project" value="InterPro"/>
</dbReference>
<dbReference type="InterPro" id="IPR057495">
    <property type="entry name" value="AAA_lid_BCS1"/>
</dbReference>
<evidence type="ECO:0000259" key="14">
    <source>
        <dbReference type="SMART" id="SM00382"/>
    </source>
</evidence>
<accession>A0A165FCK0</accession>
<protein>
    <submittedName>
        <fullName evidence="16">p-loop containing nucleoside triphosphate hydrolase protein</fullName>
    </submittedName>
</protein>
<dbReference type="InterPro" id="IPR003960">
    <property type="entry name" value="ATPase_AAA_CS"/>
</dbReference>
<dbReference type="Proteomes" id="UP000077266">
    <property type="component" value="Unassembled WGS sequence"/>
</dbReference>
<comment type="similarity">
    <text evidence="2">Belongs to the AAA ATPase family. BCS1 subfamily.</text>
</comment>
<keyword evidence="3" id="KW-0812">Transmembrane</keyword>
<dbReference type="SMART" id="SM00382">
    <property type="entry name" value="AAA"/>
    <property type="match status" value="1"/>
</dbReference>
<evidence type="ECO:0000256" key="6">
    <source>
        <dbReference type="ARBA" id="ARBA00022801"/>
    </source>
</evidence>
<sequence>MRSSRPRLTEVLAAKAPSVVTATFVQPDLAYDWILSFLASLKAWKDMRDIHVSAHRSYSTQWGLEDNPHADQVKPTTYIPASGFPQLLKWNDYWLQITRYAGQRHWKTGREEGGMIVIVLHHWDRKVLDELIEAARNHESKGARTHVTIHLPSQWCEWTQAIQKTRRSMDSLVLPSGVQEKLLSDAREFLTSEKWYRDAGVPYRRGYLLHGVPGSGKTSTIHALASELCLPIYSISLAMKGLDDGGLQALVAETPPDCILTLEDIDCAFPDRKRSGRAELQQDERPPASGSSEGDQAPNTGADAAVATIPGAAPRPRGDPNITASSVTLSGLLNVIDGVWSEEGRIIIATTNHIENLDPALIRPGRLDVRVEYKACTRDQAERMFTRFFPKVDEERLKEMALQFATTLPDGMFSAAALQGYLLNWKNNPLGAIENAAEFVKQNTPARVRVPKATTEVSEVVTPALNSDSDTKAGVATDSEVETKAETCLPVEHPTVPARVKDADAAHTPVEVAQLAPKVEGDAHEQETDEKTAS</sequence>
<dbReference type="SMART" id="SM01024">
    <property type="entry name" value="BCS1_N"/>
    <property type="match status" value="1"/>
</dbReference>
<reference evidence="16 17" key="1">
    <citation type="journal article" date="2016" name="Mol. Biol. Evol.">
        <title>Comparative Genomics of Early-Diverging Mushroom-Forming Fungi Provides Insights into the Origins of Lignocellulose Decay Capabilities.</title>
        <authorList>
            <person name="Nagy L.G."/>
            <person name="Riley R."/>
            <person name="Tritt A."/>
            <person name="Adam C."/>
            <person name="Daum C."/>
            <person name="Floudas D."/>
            <person name="Sun H."/>
            <person name="Yadav J.S."/>
            <person name="Pangilinan J."/>
            <person name="Larsson K.H."/>
            <person name="Matsuura K."/>
            <person name="Barry K."/>
            <person name="Labutti K."/>
            <person name="Kuo R."/>
            <person name="Ohm R.A."/>
            <person name="Bhattacharya S.S."/>
            <person name="Shirouzu T."/>
            <person name="Yoshinaga Y."/>
            <person name="Martin F.M."/>
            <person name="Grigoriev I.V."/>
            <person name="Hibbett D.S."/>
        </authorList>
    </citation>
    <scope>NUCLEOTIDE SEQUENCE [LARGE SCALE GENOMIC DNA]</scope>
    <source>
        <strain evidence="16 17">HHB12029</strain>
    </source>
</reference>
<evidence type="ECO:0000256" key="12">
    <source>
        <dbReference type="RuleBase" id="RU003651"/>
    </source>
</evidence>
<evidence type="ECO:0000256" key="2">
    <source>
        <dbReference type="ARBA" id="ARBA00007448"/>
    </source>
</evidence>
<proteinExistence type="inferred from homology"/>
<keyword evidence="17" id="KW-1185">Reference proteome</keyword>
<dbReference type="InParanoid" id="A0A165FCK0"/>
<dbReference type="InterPro" id="IPR027417">
    <property type="entry name" value="P-loop_NTPase"/>
</dbReference>
<evidence type="ECO:0000259" key="15">
    <source>
        <dbReference type="SMART" id="SM01024"/>
    </source>
</evidence>
<dbReference type="InterPro" id="IPR014851">
    <property type="entry name" value="BCS1_N"/>
</dbReference>
<dbReference type="Gene3D" id="3.40.50.300">
    <property type="entry name" value="P-loop containing nucleotide triphosphate hydrolases"/>
    <property type="match status" value="1"/>
</dbReference>
<evidence type="ECO:0000256" key="8">
    <source>
        <dbReference type="ARBA" id="ARBA00022989"/>
    </source>
</evidence>
<feature type="compositionally biased region" description="Basic and acidic residues" evidence="13">
    <location>
        <begin position="519"/>
        <end position="534"/>
    </location>
</feature>
<dbReference type="PANTHER" id="PTHR23070">
    <property type="entry name" value="BCS1 AAA-TYPE ATPASE"/>
    <property type="match status" value="1"/>
</dbReference>
<evidence type="ECO:0000256" key="10">
    <source>
        <dbReference type="ARBA" id="ARBA00023136"/>
    </source>
</evidence>
<keyword evidence="4 12" id="KW-0547">Nucleotide-binding</keyword>
<dbReference type="SUPFAM" id="SSF52540">
    <property type="entry name" value="P-loop containing nucleoside triphosphate hydrolases"/>
    <property type="match status" value="1"/>
</dbReference>
<feature type="region of interest" description="Disordered" evidence="13">
    <location>
        <begin position="276"/>
        <end position="302"/>
    </location>
</feature>
<keyword evidence="10" id="KW-0472">Membrane</keyword>
<gene>
    <name evidence="16" type="ORF">EXIGLDRAFT_722222</name>
</gene>
<evidence type="ECO:0000256" key="3">
    <source>
        <dbReference type="ARBA" id="ARBA00022692"/>
    </source>
</evidence>
<keyword evidence="6 16" id="KW-0378">Hydrolase</keyword>
<dbReference type="Pfam" id="PF08740">
    <property type="entry name" value="BCS1_N"/>
    <property type="match status" value="1"/>
</dbReference>
<evidence type="ECO:0000256" key="13">
    <source>
        <dbReference type="SAM" id="MobiDB-lite"/>
    </source>
</evidence>
<keyword evidence="5" id="KW-0999">Mitochondrion inner membrane</keyword>
<dbReference type="STRING" id="1314781.A0A165FCK0"/>